<reference evidence="2 4" key="1">
    <citation type="submission" date="2015-07" db="EMBL/GenBank/DDBJ databases">
        <title>Fjat-14205 dsm 2895.</title>
        <authorList>
            <person name="Liu B."/>
            <person name="Wang J."/>
            <person name="Zhu Y."/>
            <person name="Liu G."/>
            <person name="Chen Q."/>
            <person name="Chen Z."/>
            <person name="Lan J."/>
            <person name="Che J."/>
            <person name="Ge C."/>
            <person name="Shi H."/>
            <person name="Pan Z."/>
            <person name="Liu X."/>
        </authorList>
    </citation>
    <scope>NUCLEOTIDE SEQUENCE [LARGE SCALE GENOMIC DNA]</scope>
    <source>
        <strain evidence="2 4">DSM 2895</strain>
    </source>
</reference>
<dbReference type="EMBL" id="LGUG01000009">
    <property type="protein sequence ID" value="KON90914.1"/>
    <property type="molecule type" value="Genomic_DNA"/>
</dbReference>
<dbReference type="PANTHER" id="PTHR41247:SF1">
    <property type="entry name" value="HTH-TYPE TRANSCRIPTIONAL REPRESSOR YCNK"/>
    <property type="match status" value="1"/>
</dbReference>
<feature type="region of interest" description="Disordered" evidence="1">
    <location>
        <begin position="161"/>
        <end position="197"/>
    </location>
</feature>
<dbReference type="Proteomes" id="UP000182836">
    <property type="component" value="Unassembled WGS sequence"/>
</dbReference>
<evidence type="ECO:0000313" key="5">
    <source>
        <dbReference type="Proteomes" id="UP000182836"/>
    </source>
</evidence>
<dbReference type="AlphaFoldDB" id="A0A0M0GM31"/>
<dbReference type="PROSITE" id="PS51257">
    <property type="entry name" value="PROKAR_LIPOPROTEIN"/>
    <property type="match status" value="1"/>
</dbReference>
<protein>
    <submittedName>
        <fullName evidence="3">Copper chaperone NosL</fullName>
    </submittedName>
</protein>
<keyword evidence="4" id="KW-1185">Reference proteome</keyword>
<dbReference type="STRING" id="47500.AF333_28370"/>
<dbReference type="EMBL" id="FNED01000032">
    <property type="protein sequence ID" value="SDJ91282.1"/>
    <property type="molecule type" value="Genomic_DNA"/>
</dbReference>
<evidence type="ECO:0000313" key="2">
    <source>
        <dbReference type="EMBL" id="KON90914.1"/>
    </source>
</evidence>
<dbReference type="GeneID" id="42309048"/>
<proteinExistence type="predicted"/>
<accession>A0A0M0GM31</accession>
<dbReference type="OrthoDB" id="9792749at2"/>
<dbReference type="PATRIC" id="fig|47500.9.peg.1312"/>
<dbReference type="RefSeq" id="WP_043067199.1">
    <property type="nucleotide sequence ID" value="NZ_BJOA01000136.1"/>
</dbReference>
<sequence length="197" mass="22131">MLEKRKGLWVITGMIFCLLVLAACGKKESIQPQPIDEAVDTCAQCHMAIKNNGYAAQYVTADGKSVKFDDIGCLHKYVGEHKEENIAESFVQDSGTKEWVTLKDATYVDAMNVSTPMGYGVHAFKDKAAAEKFIQEKGTGKVMTYEQLQQHEWKMDKSKMMPHEGMQHGDMKHDAKQDHGGQHGDSKQHEEMKGEHK</sequence>
<evidence type="ECO:0000313" key="3">
    <source>
        <dbReference type="EMBL" id="SDJ91282.1"/>
    </source>
</evidence>
<dbReference type="Pfam" id="PF05573">
    <property type="entry name" value="NosL"/>
    <property type="match status" value="1"/>
</dbReference>
<evidence type="ECO:0000256" key="1">
    <source>
        <dbReference type="SAM" id="MobiDB-lite"/>
    </source>
</evidence>
<gene>
    <name evidence="2" type="ORF">AF333_28370</name>
    <name evidence="3" type="ORF">SAMN04487909_13227</name>
</gene>
<name>A0A0M0GM31_ANEMI</name>
<organism evidence="2 4">
    <name type="scientific">Aneurinibacillus migulanus</name>
    <name type="common">Bacillus migulanus</name>
    <dbReference type="NCBI Taxonomy" id="47500"/>
    <lineage>
        <taxon>Bacteria</taxon>
        <taxon>Bacillati</taxon>
        <taxon>Bacillota</taxon>
        <taxon>Bacilli</taxon>
        <taxon>Bacillales</taxon>
        <taxon>Paenibacillaceae</taxon>
        <taxon>Aneurinibacillus group</taxon>
        <taxon>Aneurinibacillus</taxon>
    </lineage>
</organism>
<dbReference type="SUPFAM" id="SSF160387">
    <property type="entry name" value="NosL/MerB-like"/>
    <property type="match status" value="1"/>
</dbReference>
<dbReference type="PANTHER" id="PTHR41247">
    <property type="entry name" value="HTH-TYPE TRANSCRIPTIONAL REPRESSOR YCNK"/>
    <property type="match status" value="1"/>
</dbReference>
<dbReference type="InterPro" id="IPR008719">
    <property type="entry name" value="N2O_reductase_NosL"/>
</dbReference>
<reference evidence="3 5" key="2">
    <citation type="submission" date="2016-10" db="EMBL/GenBank/DDBJ databases">
        <authorList>
            <person name="de Groot N.N."/>
        </authorList>
    </citation>
    <scope>NUCLEOTIDE SEQUENCE [LARGE SCALE GENOMIC DNA]</scope>
    <source>
        <strain evidence="3 5">DSM 2895</strain>
    </source>
</reference>
<dbReference type="Proteomes" id="UP000037269">
    <property type="component" value="Unassembled WGS sequence"/>
</dbReference>
<dbReference type="Gene3D" id="3.30.70.2050">
    <property type="match status" value="1"/>
</dbReference>
<evidence type="ECO:0000313" key="4">
    <source>
        <dbReference type="Proteomes" id="UP000037269"/>
    </source>
</evidence>